<dbReference type="Proteomes" id="UP000316079">
    <property type="component" value="Unassembled WGS sequence"/>
</dbReference>
<evidence type="ECO:0000256" key="13">
    <source>
        <dbReference type="SAM" id="Phobius"/>
    </source>
</evidence>
<dbReference type="Pfam" id="PF00520">
    <property type="entry name" value="Ion_trans"/>
    <property type="match status" value="1"/>
</dbReference>
<dbReference type="GO" id="GO:0007338">
    <property type="term" value="P:single fertilization"/>
    <property type="evidence" value="ECO:0007669"/>
    <property type="project" value="TreeGrafter"/>
</dbReference>
<accession>A0A553P5H0</accession>
<feature type="repeat" description="ANK" evidence="11">
    <location>
        <begin position="139"/>
        <end position="171"/>
    </location>
</feature>
<feature type="transmembrane region" description="Helical" evidence="13">
    <location>
        <begin position="335"/>
        <end position="355"/>
    </location>
</feature>
<organism evidence="15 16">
    <name type="scientific">Danionella cerebrum</name>
    <dbReference type="NCBI Taxonomy" id="2873325"/>
    <lineage>
        <taxon>Eukaryota</taxon>
        <taxon>Metazoa</taxon>
        <taxon>Chordata</taxon>
        <taxon>Craniata</taxon>
        <taxon>Vertebrata</taxon>
        <taxon>Euteleostomi</taxon>
        <taxon>Actinopterygii</taxon>
        <taxon>Neopterygii</taxon>
        <taxon>Teleostei</taxon>
        <taxon>Ostariophysi</taxon>
        <taxon>Cypriniformes</taxon>
        <taxon>Danionidae</taxon>
        <taxon>Danioninae</taxon>
        <taxon>Danionella</taxon>
    </lineage>
</organism>
<feature type="transmembrane region" description="Helical" evidence="13">
    <location>
        <begin position="543"/>
        <end position="563"/>
    </location>
</feature>
<proteinExistence type="predicted"/>
<feature type="region of interest" description="Disordered" evidence="12">
    <location>
        <begin position="819"/>
        <end position="851"/>
    </location>
</feature>
<dbReference type="InterPro" id="IPR036770">
    <property type="entry name" value="Ankyrin_rpt-contain_sf"/>
</dbReference>
<dbReference type="InterPro" id="IPR005821">
    <property type="entry name" value="Ion_trans_dom"/>
</dbReference>
<dbReference type="AlphaFoldDB" id="A0A553P5H0"/>
<gene>
    <name evidence="15" type="ORF">DNTS_001130</name>
</gene>
<dbReference type="STRING" id="623744.A0A553P5H0"/>
<evidence type="ECO:0000256" key="9">
    <source>
        <dbReference type="ARBA" id="ARBA00023303"/>
    </source>
</evidence>
<dbReference type="PANTHER" id="PTHR10117">
    <property type="entry name" value="TRANSIENT RECEPTOR POTENTIAL CHANNEL"/>
    <property type="match status" value="1"/>
</dbReference>
<dbReference type="GO" id="GO:0034703">
    <property type="term" value="C:cation channel complex"/>
    <property type="evidence" value="ECO:0007669"/>
    <property type="project" value="TreeGrafter"/>
</dbReference>
<dbReference type="PRINTS" id="PR01097">
    <property type="entry name" value="TRNSRECEPTRP"/>
</dbReference>
<evidence type="ECO:0000256" key="6">
    <source>
        <dbReference type="ARBA" id="ARBA00023043"/>
    </source>
</evidence>
<keyword evidence="8 13" id="KW-0472">Membrane</keyword>
<evidence type="ECO:0000256" key="2">
    <source>
        <dbReference type="ARBA" id="ARBA00022448"/>
    </source>
</evidence>
<keyword evidence="9" id="KW-0407">Ion channel</keyword>
<evidence type="ECO:0000256" key="1">
    <source>
        <dbReference type="ARBA" id="ARBA00004141"/>
    </source>
</evidence>
<dbReference type="GO" id="GO:0070679">
    <property type="term" value="F:inositol 1,4,5 trisphosphate binding"/>
    <property type="evidence" value="ECO:0007669"/>
    <property type="project" value="TreeGrafter"/>
</dbReference>
<dbReference type="InterPro" id="IPR013555">
    <property type="entry name" value="TRP_dom"/>
</dbReference>
<keyword evidence="16" id="KW-1185">Reference proteome</keyword>
<evidence type="ECO:0000256" key="10">
    <source>
        <dbReference type="ARBA" id="ARBA00036634"/>
    </source>
</evidence>
<dbReference type="Gene3D" id="1.25.40.20">
    <property type="entry name" value="Ankyrin repeat-containing domain"/>
    <property type="match status" value="1"/>
</dbReference>
<name>A0A553P5H0_9TELE</name>
<evidence type="ECO:0000256" key="8">
    <source>
        <dbReference type="ARBA" id="ARBA00023136"/>
    </source>
</evidence>
<dbReference type="PROSITE" id="PS50088">
    <property type="entry name" value="ANK_REPEAT"/>
    <property type="match status" value="1"/>
</dbReference>
<evidence type="ECO:0000313" key="16">
    <source>
        <dbReference type="Proteomes" id="UP000316079"/>
    </source>
</evidence>
<comment type="caution">
    <text evidence="15">The sequence shown here is derived from an EMBL/GenBank/DDBJ whole genome shotgun (WGS) entry which is preliminary data.</text>
</comment>
<feature type="transmembrane region" description="Helical" evidence="13">
    <location>
        <begin position="445"/>
        <end position="464"/>
    </location>
</feature>
<protein>
    <recommendedName>
        <fullName evidence="14">Transient receptor ion channel domain-containing protein</fullName>
    </recommendedName>
</protein>
<dbReference type="PANTHER" id="PTHR10117:SF6">
    <property type="entry name" value="SHORT TRANSIENT RECEPTOR POTENTIAL CHANNEL 2"/>
    <property type="match status" value="1"/>
</dbReference>
<feature type="transmembrane region" description="Helical" evidence="13">
    <location>
        <begin position="608"/>
        <end position="629"/>
    </location>
</feature>
<comment type="catalytic activity">
    <reaction evidence="10">
        <text>Ca(2+)(in) = Ca(2+)(out)</text>
        <dbReference type="Rhea" id="RHEA:29671"/>
        <dbReference type="ChEBI" id="CHEBI:29108"/>
    </reaction>
</comment>
<evidence type="ECO:0000313" key="15">
    <source>
        <dbReference type="EMBL" id="TRY72936.1"/>
    </source>
</evidence>
<dbReference type="FunFam" id="1.25.40.20:FF:000222">
    <property type="entry name" value="Short transient receptor potential channel 2 homolog"/>
    <property type="match status" value="1"/>
</dbReference>
<keyword evidence="4" id="KW-0677">Repeat</keyword>
<evidence type="ECO:0000256" key="4">
    <source>
        <dbReference type="ARBA" id="ARBA00022737"/>
    </source>
</evidence>
<keyword evidence="6 11" id="KW-0040">ANK repeat</keyword>
<evidence type="ECO:0000256" key="5">
    <source>
        <dbReference type="ARBA" id="ARBA00022989"/>
    </source>
</evidence>
<sequence>METLTCDNWREIVNKKLHFPPELISAIQEGNGAWVDSLLSLGDGVIRQLDESEDRLWREALNLSIRLGSESIMTSLLLGVKFDFRQIHEALLVAVDTNQPRFVKHLLDRLDQEKGNKMDVRSFSMAIFDHSIDDSQFAPGVTPLTLACQKDLYEIVTMLTQRGHDIPLPHSISCTCLECNNGRQYDLLKFSLSRINTYRGIASRAYLSITSEDAMLSAFHLSRELRKLSKKEPEFKPQYLALEQLCQEFAVELLGMCRNQSEVSTILNSAEGDSEEDELDEQTFDEGIPNLARLRLAVNYNQKQFVTHPICQQVLSSIWCGSLSGWRGSRTAWKLLVSLGIFITMPVMCLIYWIAPKSKLGKLMKVPVIKFLLHSASYMWFLITLLSESIFMEIYRRDFASRKQNFLHNSLHMIWLFFLLGFFWFECKEVWIEGLKSYFLDLWNILDMMVLSMYLASFALRILIMLKGYFLCLDSGAHELCDYFTNTVREDWKQEDPQLIAETLFAVTSMLSFTRLAYILPAHESLGTLQISMGRMIDDMMRFMFILMIIGTAFLCGINNIYVPYVTSPHLGRFNETFNFLFWTLFGMANPEYVDMHEYVLAEFVGRIFYGIFTLLIVIVLLNMLIAMISNSFQRIEDDADVEWKFARSKLYLTYFREGLTMPVPFNIIPSPKALFYILRSVFQKICCCSKKQAPEYPPITSLSSNTLNSSGGQGEGRVPYRLQVTKALVHRYIEAARREFEESKRKDVGNRITELNKVVGSLNNEMKDFHQKLKWQDKSESDKSNILGKYILGAKNNFRDFNKNEDVGPEDMRIISSYPDLEEDEELAKGNKKHKSLEEPFLGEPNIPNE</sequence>
<dbReference type="InterPro" id="IPR002110">
    <property type="entry name" value="Ankyrin_rpt"/>
</dbReference>
<dbReference type="SUPFAM" id="SSF48403">
    <property type="entry name" value="Ankyrin repeat"/>
    <property type="match status" value="1"/>
</dbReference>
<dbReference type="GO" id="GO:0015279">
    <property type="term" value="F:store-operated calcium channel activity"/>
    <property type="evidence" value="ECO:0007669"/>
    <property type="project" value="TreeGrafter"/>
</dbReference>
<evidence type="ECO:0000256" key="7">
    <source>
        <dbReference type="ARBA" id="ARBA00023065"/>
    </source>
</evidence>
<feature type="transmembrane region" description="Helical" evidence="13">
    <location>
        <begin position="375"/>
        <end position="394"/>
    </location>
</feature>
<evidence type="ECO:0000256" key="3">
    <source>
        <dbReference type="ARBA" id="ARBA00022692"/>
    </source>
</evidence>
<comment type="subcellular location">
    <subcellularLocation>
        <location evidence="1">Membrane</location>
        <topology evidence="1">Multi-pass membrane protein</topology>
    </subcellularLocation>
</comment>
<keyword evidence="3 13" id="KW-0812">Transmembrane</keyword>
<dbReference type="GO" id="GO:0005886">
    <property type="term" value="C:plasma membrane"/>
    <property type="evidence" value="ECO:0007669"/>
    <property type="project" value="TreeGrafter"/>
</dbReference>
<dbReference type="EMBL" id="SRMA01026737">
    <property type="protein sequence ID" value="TRY72936.1"/>
    <property type="molecule type" value="Genomic_DNA"/>
</dbReference>
<evidence type="ECO:0000256" key="11">
    <source>
        <dbReference type="PROSITE-ProRule" id="PRU00023"/>
    </source>
</evidence>
<dbReference type="SMART" id="SM01420">
    <property type="entry name" value="TRP_2"/>
    <property type="match status" value="1"/>
</dbReference>
<feature type="transmembrane region" description="Helical" evidence="13">
    <location>
        <begin position="406"/>
        <end position="425"/>
    </location>
</feature>
<keyword evidence="5 13" id="KW-1133">Transmembrane helix</keyword>
<dbReference type="PRINTS" id="PR01643">
    <property type="entry name" value="TRPCHANNEL2"/>
</dbReference>
<dbReference type="InterPro" id="IPR002153">
    <property type="entry name" value="TRPC_channel"/>
</dbReference>
<dbReference type="GO" id="GO:0051480">
    <property type="term" value="P:regulation of cytosolic calcium ion concentration"/>
    <property type="evidence" value="ECO:0007669"/>
    <property type="project" value="TreeGrafter"/>
</dbReference>
<evidence type="ECO:0000259" key="14">
    <source>
        <dbReference type="SMART" id="SM01420"/>
    </source>
</evidence>
<dbReference type="InterPro" id="IPR005458">
    <property type="entry name" value="TRPC2_channel"/>
</dbReference>
<keyword evidence="7" id="KW-0406">Ion transport</keyword>
<dbReference type="Pfam" id="PF08344">
    <property type="entry name" value="TRP_2"/>
    <property type="match status" value="1"/>
</dbReference>
<evidence type="ECO:0000256" key="12">
    <source>
        <dbReference type="SAM" id="MobiDB-lite"/>
    </source>
</evidence>
<dbReference type="OrthoDB" id="25840at2759"/>
<reference evidence="15 16" key="1">
    <citation type="journal article" date="2019" name="Sci. Data">
        <title>Hybrid genome assembly and annotation of Danionella translucida.</title>
        <authorList>
            <person name="Kadobianskyi M."/>
            <person name="Schulze L."/>
            <person name="Schuelke M."/>
            <person name="Judkewitz B."/>
        </authorList>
    </citation>
    <scope>NUCLEOTIDE SEQUENCE [LARGE SCALE GENOMIC DNA]</scope>
    <source>
        <strain evidence="15 16">Bolton</strain>
    </source>
</reference>
<feature type="domain" description="Transient receptor ion channel" evidence="14">
    <location>
        <begin position="174"/>
        <end position="236"/>
    </location>
</feature>
<keyword evidence="2" id="KW-0813">Transport</keyword>